<keyword evidence="3 5" id="KW-1133">Transmembrane helix</keyword>
<protein>
    <submittedName>
        <fullName evidence="6">Putative membrane protein YphA (DoxX/SURF4 family)</fullName>
    </submittedName>
</protein>
<dbReference type="Pfam" id="PF07681">
    <property type="entry name" value="DoxX"/>
    <property type="match status" value="1"/>
</dbReference>
<feature type="transmembrane region" description="Helical" evidence="5">
    <location>
        <begin position="12"/>
        <end position="30"/>
    </location>
</feature>
<dbReference type="GO" id="GO:0016020">
    <property type="term" value="C:membrane"/>
    <property type="evidence" value="ECO:0007669"/>
    <property type="project" value="UniProtKB-SubCell"/>
</dbReference>
<name>A0A841Q8X2_9BACI</name>
<dbReference type="AlphaFoldDB" id="A0A841Q8X2"/>
<evidence type="ECO:0000256" key="2">
    <source>
        <dbReference type="ARBA" id="ARBA00022692"/>
    </source>
</evidence>
<comment type="subcellular location">
    <subcellularLocation>
        <location evidence="1">Membrane</location>
        <topology evidence="1">Multi-pass membrane protein</topology>
    </subcellularLocation>
</comment>
<feature type="transmembrane region" description="Helical" evidence="5">
    <location>
        <begin position="42"/>
        <end position="65"/>
    </location>
</feature>
<keyword evidence="2 5" id="KW-0812">Transmembrane</keyword>
<feature type="transmembrane region" description="Helical" evidence="5">
    <location>
        <begin position="72"/>
        <end position="91"/>
    </location>
</feature>
<proteinExistence type="predicted"/>
<evidence type="ECO:0000313" key="6">
    <source>
        <dbReference type="EMBL" id="MBB6454921.1"/>
    </source>
</evidence>
<keyword evidence="4 5" id="KW-0472">Membrane</keyword>
<evidence type="ECO:0000313" key="7">
    <source>
        <dbReference type="Proteomes" id="UP000581688"/>
    </source>
</evidence>
<evidence type="ECO:0000256" key="5">
    <source>
        <dbReference type="SAM" id="Phobius"/>
    </source>
</evidence>
<dbReference type="RefSeq" id="WP_174497268.1">
    <property type="nucleotide sequence ID" value="NZ_CADDWK010000013.1"/>
</dbReference>
<reference evidence="6 7" key="1">
    <citation type="submission" date="2020-08" db="EMBL/GenBank/DDBJ databases">
        <title>Genomic Encyclopedia of Type Strains, Phase IV (KMG-IV): sequencing the most valuable type-strain genomes for metagenomic binning, comparative biology and taxonomic classification.</title>
        <authorList>
            <person name="Goeker M."/>
        </authorList>
    </citation>
    <scope>NUCLEOTIDE SEQUENCE [LARGE SCALE GENOMIC DNA]</scope>
    <source>
        <strain evidence="6 7">DSM 19612</strain>
    </source>
</reference>
<keyword evidence="7" id="KW-1185">Reference proteome</keyword>
<organism evidence="6 7">
    <name type="scientific">Salirhabdus euzebyi</name>
    <dbReference type="NCBI Taxonomy" id="394506"/>
    <lineage>
        <taxon>Bacteria</taxon>
        <taxon>Bacillati</taxon>
        <taxon>Bacillota</taxon>
        <taxon>Bacilli</taxon>
        <taxon>Bacillales</taxon>
        <taxon>Bacillaceae</taxon>
        <taxon>Salirhabdus</taxon>
    </lineage>
</organism>
<feature type="transmembrane region" description="Helical" evidence="5">
    <location>
        <begin position="103"/>
        <end position="120"/>
    </location>
</feature>
<dbReference type="Proteomes" id="UP000581688">
    <property type="component" value="Unassembled WGS sequence"/>
</dbReference>
<evidence type="ECO:0000256" key="1">
    <source>
        <dbReference type="ARBA" id="ARBA00004141"/>
    </source>
</evidence>
<dbReference type="EMBL" id="JACHGH010000013">
    <property type="protein sequence ID" value="MBB6454921.1"/>
    <property type="molecule type" value="Genomic_DNA"/>
</dbReference>
<comment type="caution">
    <text evidence="6">The sequence shown here is derived from an EMBL/GenBank/DDBJ whole genome shotgun (WGS) entry which is preliminary data.</text>
</comment>
<dbReference type="InterPro" id="IPR032808">
    <property type="entry name" value="DoxX"/>
</dbReference>
<sequence length="123" mass="13863">MYFQSLSTFKLLRYAVAYVFICSGIMKLVSENLGTFFISLGLPFPLQLMVIVAIVEIACGVLLLLEKSVSYATIPLIVIMITAFLLTKVPVLHTGFLPFAFEARLDIVMLILLFILFSHYHKK</sequence>
<evidence type="ECO:0000256" key="4">
    <source>
        <dbReference type="ARBA" id="ARBA00023136"/>
    </source>
</evidence>
<gene>
    <name evidence="6" type="ORF">HNQ94_003410</name>
</gene>
<evidence type="ECO:0000256" key="3">
    <source>
        <dbReference type="ARBA" id="ARBA00022989"/>
    </source>
</evidence>
<accession>A0A841Q8X2</accession>